<dbReference type="Proteomes" id="UP000811246">
    <property type="component" value="Chromosome 9"/>
</dbReference>
<dbReference type="AlphaFoldDB" id="A0A922E1Z8"/>
<keyword evidence="5 6" id="KW-0505">Motor protein</keyword>
<keyword evidence="2 6" id="KW-0547">Nucleotide-binding</keyword>
<evidence type="ECO:0000256" key="7">
    <source>
        <dbReference type="SAM" id="Coils"/>
    </source>
</evidence>
<dbReference type="InterPro" id="IPR019821">
    <property type="entry name" value="Kinesin_motor_CS"/>
</dbReference>
<dbReference type="InterPro" id="IPR027640">
    <property type="entry name" value="Kinesin-like_fam"/>
</dbReference>
<feature type="coiled-coil region" evidence="7">
    <location>
        <begin position="1040"/>
        <end position="1175"/>
    </location>
</feature>
<evidence type="ECO:0000256" key="6">
    <source>
        <dbReference type="PROSITE-ProRule" id="PRU00283"/>
    </source>
</evidence>
<dbReference type="GO" id="GO:0033044">
    <property type="term" value="P:regulation of chromosome organization"/>
    <property type="evidence" value="ECO:0007669"/>
    <property type="project" value="UniProtKB-ARBA"/>
</dbReference>
<dbReference type="GO" id="GO:0000278">
    <property type="term" value="P:mitotic cell cycle"/>
    <property type="evidence" value="ECO:0007669"/>
    <property type="project" value="UniProtKB-ARBA"/>
</dbReference>
<dbReference type="PANTHER" id="PTHR47968">
    <property type="entry name" value="CENTROMERE PROTEIN E"/>
    <property type="match status" value="1"/>
</dbReference>
<evidence type="ECO:0000256" key="2">
    <source>
        <dbReference type="ARBA" id="ARBA00022741"/>
    </source>
</evidence>
<feature type="domain" description="Kinesin motor" evidence="8">
    <location>
        <begin position="3"/>
        <end position="326"/>
    </location>
</feature>
<dbReference type="GO" id="GO:0043515">
    <property type="term" value="F:kinetochore binding"/>
    <property type="evidence" value="ECO:0007669"/>
    <property type="project" value="UniProtKB-ARBA"/>
</dbReference>
<evidence type="ECO:0000313" key="10">
    <source>
        <dbReference type="Proteomes" id="UP000811246"/>
    </source>
</evidence>
<feature type="binding site" evidence="6">
    <location>
        <begin position="78"/>
        <end position="85"/>
    </location>
    <ligand>
        <name>ATP</name>
        <dbReference type="ChEBI" id="CHEBI:30616"/>
    </ligand>
</feature>
<dbReference type="GO" id="GO:0008608">
    <property type="term" value="P:attachment of spindle microtubules to kinetochore"/>
    <property type="evidence" value="ECO:0007669"/>
    <property type="project" value="UniProtKB-ARBA"/>
</dbReference>
<dbReference type="GO" id="GO:0000226">
    <property type="term" value="P:microtubule cytoskeleton organization"/>
    <property type="evidence" value="ECO:0007669"/>
    <property type="project" value="UniProtKB-ARBA"/>
</dbReference>
<evidence type="ECO:0000259" key="8">
    <source>
        <dbReference type="PROSITE" id="PS50067"/>
    </source>
</evidence>
<dbReference type="InterPro" id="IPR001752">
    <property type="entry name" value="Kinesin_motor_dom"/>
</dbReference>
<evidence type="ECO:0000256" key="4">
    <source>
        <dbReference type="ARBA" id="ARBA00023054"/>
    </source>
</evidence>
<dbReference type="GO" id="GO:0000779">
    <property type="term" value="C:condensed chromosome, centromeric region"/>
    <property type="evidence" value="ECO:0007669"/>
    <property type="project" value="UniProtKB-ARBA"/>
</dbReference>
<comment type="caution">
    <text evidence="9">The sequence shown here is derived from an EMBL/GenBank/DDBJ whole genome shotgun (WGS) entry which is preliminary data.</text>
</comment>
<gene>
    <name evidence="9" type="ORF">I3842_09G046800</name>
</gene>
<dbReference type="CDD" id="cd01374">
    <property type="entry name" value="KISc_CENP_E"/>
    <property type="match status" value="1"/>
</dbReference>
<comment type="similarity">
    <text evidence="1">Belongs to the TRAFAC class myosin-kinesin ATPase superfamily. Kinesin family. KIN-7 subfamily.</text>
</comment>
<dbReference type="GO" id="GO:0042327">
    <property type="term" value="P:positive regulation of phosphorylation"/>
    <property type="evidence" value="ECO:0007669"/>
    <property type="project" value="UniProtKB-ARBA"/>
</dbReference>
<sequence length="1219" mass="140451">MERIQVAVRARPLSEEDAKTSPWRISANSIFISNHSSKFDFDRIFGEDCKTIEVYQARTKEIVAAAVCGFNGTVFAYGQTNSGKTYTMRGSATEPGVIPLSVRDLFKTIQQDVDREFLLRMSYMEIYNEEINDLLAPEHRKLQIHESLERGIYVAGLREEIVASPEQVLDLMEFGESHRHIGETNMNLYSSRSHTIFRMIIESRNKSEDEDMVSSCDAVRVSVLNLVDLAGSERAAKTGAEGVRLKEGSHINKSLMTLGTVIKKLSEGAESQGGHVPYRDSKLTRILQPALGGNSNTAIICNITLAQVHADETKSSLQFASRALRVTNCARVNEILTDAALLKRQKKEIEELRAKLQGSHSEHLEEEILNLRNTLLQTELERERIALELEEEKKAQAEWEKRVQEQAKKIENLSTMVLYSTRDENRDRSKKDKRRDTWCPGNLSREVLEERTVNEIQIDCLIRKLVEADLLWGENSNNYSMHHVNQCTINGDKNVSLRESEAILVIKRLQEQIKMLEMEKSSSQHNLDSIVELATEQHICAREKFKELYEELQFEREEARMAREQLNSNISESTGDGNSDFSAKLSLEIQELLLEVQNLKEVDKSVLSLVEEDSKSFSALFDAFLDFRNQINQSSVQQNAIISSHEKLTCHMRTRVSELEDEKLLLYNQTVDIQKQLQNQELDAQNAELSLKELLEQQDLEKEHFLFQIQALEKELSSLSSSSLAKDKENLRKDLEKTKAKLKETEFKLKNAVQEKTKLEGEKASAEREIKRLLGQNSLLERDISKRDSFAGRRRDSVIDPKRAKGSSVFFEQTMQEGNKKLEVLAFEYETAIASLEEELATAYREKEEAILRNECMASELEALSEQFKISNKDLNVSKEEVSALRQYVEDYKSNQQKMESSIRKLVEEKEELAMQLSDSLLEMEEERAIWSTKERVSIKAIEEQGKLYDVEIMKLSRGMTEVRNELESCQEECRVLRERLTSSEKNAVREKQCSMEKSLGMDELKFGKKVDNVESEQSQEMLKSNSDMLSLDHNAYGDLQMLKRELSFLYKEREDLLIQIRELDTRSELSNDLQNLRDQLLLMTKERDKLMSEIEEQRREVIEMEFRKKHCNDTLSEAKAQVEELNRRISSMEVKMHKDEVDNGKEKAKLRMRLRGTQAKLDAFRSRYREAMEESDLMNKRYEEAAGKLKDRLASKGIEVLNLKKQLATAMGQGMEIR</sequence>
<feature type="coiled-coil region" evidence="7">
    <location>
        <begin position="819"/>
        <end position="927"/>
    </location>
</feature>
<dbReference type="PROSITE" id="PS00411">
    <property type="entry name" value="KINESIN_MOTOR_1"/>
    <property type="match status" value="1"/>
</dbReference>
<reference evidence="9" key="1">
    <citation type="submission" date="2021-01" db="EMBL/GenBank/DDBJ databases">
        <authorList>
            <person name="Lovell J.T."/>
            <person name="Bentley N."/>
            <person name="Bhattarai G."/>
            <person name="Jenkins J.W."/>
            <person name="Sreedasyam A."/>
            <person name="Alarcon Y."/>
            <person name="Bock C."/>
            <person name="Boston L."/>
            <person name="Carlson J."/>
            <person name="Cervantes K."/>
            <person name="Clermont K."/>
            <person name="Krom N."/>
            <person name="Kubenka K."/>
            <person name="Mamidi S."/>
            <person name="Mattison C."/>
            <person name="Monteros M."/>
            <person name="Pisani C."/>
            <person name="Plott C."/>
            <person name="Rajasekar S."/>
            <person name="Rhein H.S."/>
            <person name="Rohla C."/>
            <person name="Song M."/>
            <person name="Hilaire R.S."/>
            <person name="Shu S."/>
            <person name="Wells L."/>
            <person name="Wang X."/>
            <person name="Webber J."/>
            <person name="Heerema R.J."/>
            <person name="Klein P."/>
            <person name="Conner P."/>
            <person name="Grauke L."/>
            <person name="Grimwood J."/>
            <person name="Schmutz J."/>
            <person name="Randall J.J."/>
        </authorList>
    </citation>
    <scope>NUCLEOTIDE SEQUENCE</scope>
    <source>
        <tissue evidence="9">Leaf</tissue>
    </source>
</reference>
<keyword evidence="3 6" id="KW-0067">ATP-binding</keyword>
<dbReference type="PANTHER" id="PTHR47968:SF75">
    <property type="entry name" value="CENTROMERE-ASSOCIATED PROTEIN E"/>
    <property type="match status" value="1"/>
</dbReference>
<feature type="coiled-coil region" evidence="7">
    <location>
        <begin position="953"/>
        <end position="987"/>
    </location>
</feature>
<dbReference type="GO" id="GO:0008017">
    <property type="term" value="F:microtubule binding"/>
    <property type="evidence" value="ECO:0007669"/>
    <property type="project" value="InterPro"/>
</dbReference>
<accession>A0A922E1Z8</accession>
<feature type="coiled-coil region" evidence="7">
    <location>
        <begin position="677"/>
        <end position="783"/>
    </location>
</feature>
<dbReference type="FunFam" id="3.40.850.10:FF:000026">
    <property type="entry name" value="Centromere-associated protein E"/>
    <property type="match status" value="1"/>
</dbReference>
<evidence type="ECO:0000256" key="5">
    <source>
        <dbReference type="ARBA" id="ARBA00023175"/>
    </source>
</evidence>
<dbReference type="Pfam" id="PF00225">
    <property type="entry name" value="Kinesin"/>
    <property type="match status" value="1"/>
</dbReference>
<dbReference type="GO" id="GO:0005524">
    <property type="term" value="F:ATP binding"/>
    <property type="evidence" value="ECO:0007669"/>
    <property type="project" value="UniProtKB-UniRule"/>
</dbReference>
<keyword evidence="4 7" id="KW-0175">Coiled coil</keyword>
<protein>
    <recommendedName>
        <fullName evidence="8">Kinesin motor domain-containing protein</fullName>
    </recommendedName>
</protein>
<proteinExistence type="inferred from homology"/>
<dbReference type="PROSITE" id="PS50067">
    <property type="entry name" value="KINESIN_MOTOR_2"/>
    <property type="match status" value="1"/>
</dbReference>
<dbReference type="GO" id="GO:0003777">
    <property type="term" value="F:microtubule motor activity"/>
    <property type="evidence" value="ECO:0007669"/>
    <property type="project" value="InterPro"/>
</dbReference>
<dbReference type="EMBL" id="CM031833">
    <property type="protein sequence ID" value="KAG6694406.1"/>
    <property type="molecule type" value="Genomic_DNA"/>
</dbReference>
<evidence type="ECO:0000256" key="1">
    <source>
        <dbReference type="ARBA" id="ARBA00007310"/>
    </source>
</evidence>
<name>A0A922E1Z8_CARIL</name>
<evidence type="ECO:0000256" key="3">
    <source>
        <dbReference type="ARBA" id="ARBA00022840"/>
    </source>
</evidence>
<feature type="coiled-coil region" evidence="7">
    <location>
        <begin position="499"/>
        <end position="602"/>
    </location>
</feature>
<dbReference type="GO" id="GO:0007018">
    <property type="term" value="P:microtubule-based movement"/>
    <property type="evidence" value="ECO:0007669"/>
    <property type="project" value="InterPro"/>
</dbReference>
<dbReference type="GO" id="GO:1901987">
    <property type="term" value="P:regulation of cell cycle phase transition"/>
    <property type="evidence" value="ECO:0007669"/>
    <property type="project" value="UniProtKB-ARBA"/>
</dbReference>
<organism evidence="9 10">
    <name type="scientific">Carya illinoinensis</name>
    <name type="common">Pecan</name>
    <dbReference type="NCBI Taxonomy" id="32201"/>
    <lineage>
        <taxon>Eukaryota</taxon>
        <taxon>Viridiplantae</taxon>
        <taxon>Streptophyta</taxon>
        <taxon>Embryophyta</taxon>
        <taxon>Tracheophyta</taxon>
        <taxon>Spermatophyta</taxon>
        <taxon>Magnoliopsida</taxon>
        <taxon>eudicotyledons</taxon>
        <taxon>Gunneridae</taxon>
        <taxon>Pentapetalae</taxon>
        <taxon>rosids</taxon>
        <taxon>fabids</taxon>
        <taxon>Fagales</taxon>
        <taxon>Juglandaceae</taxon>
        <taxon>Carya</taxon>
    </lineage>
</organism>
<evidence type="ECO:0000313" key="9">
    <source>
        <dbReference type="EMBL" id="KAG6694406.1"/>
    </source>
</evidence>
<feature type="coiled-coil region" evidence="7">
    <location>
        <begin position="332"/>
        <end position="416"/>
    </location>
</feature>
<dbReference type="GO" id="GO:0140694">
    <property type="term" value="P:membraneless organelle assembly"/>
    <property type="evidence" value="ECO:0007669"/>
    <property type="project" value="UniProtKB-ARBA"/>
</dbReference>
<dbReference type="SMART" id="SM00129">
    <property type="entry name" value="KISc"/>
    <property type="match status" value="1"/>
</dbReference>